<keyword evidence="3" id="KW-1185">Reference proteome</keyword>
<reference evidence="3" key="1">
    <citation type="journal article" date="2009" name="Science">
        <title>The B73 maize genome: complexity, diversity, and dynamics.</title>
        <authorList>
            <person name="Schnable P.S."/>
            <person name="Ware D."/>
            <person name="Fulton R.S."/>
            <person name="Stein J.C."/>
            <person name="Wei F."/>
            <person name="Pasternak S."/>
            <person name="Liang C."/>
            <person name="Zhang J."/>
            <person name="Fulton L."/>
            <person name="Graves T.A."/>
            <person name="Minx P."/>
            <person name="Reily A.D."/>
            <person name="Courtney L."/>
            <person name="Kruchowski S.S."/>
            <person name="Tomlinson C."/>
            <person name="Strong C."/>
            <person name="Delehaunty K."/>
            <person name="Fronick C."/>
            <person name="Courtney B."/>
            <person name="Rock S.M."/>
            <person name="Belter E."/>
            <person name="Du F."/>
            <person name="Kim K."/>
            <person name="Abbott R.M."/>
            <person name="Cotton M."/>
            <person name="Levy A."/>
            <person name="Marchetto P."/>
            <person name="Ochoa K."/>
            <person name="Jackson S.M."/>
            <person name="Gillam B."/>
            <person name="Chen W."/>
            <person name="Yan L."/>
            <person name="Higginbotham J."/>
            <person name="Cardenas M."/>
            <person name="Waligorski J."/>
            <person name="Applebaum E."/>
            <person name="Phelps L."/>
            <person name="Falcone J."/>
            <person name="Kanchi K."/>
            <person name="Thane T."/>
            <person name="Scimone A."/>
            <person name="Thane N."/>
            <person name="Henke J."/>
            <person name="Wang T."/>
            <person name="Ruppert J."/>
            <person name="Shah N."/>
            <person name="Rotter K."/>
            <person name="Hodges J."/>
            <person name="Ingenthron E."/>
            <person name="Cordes M."/>
            <person name="Kohlberg S."/>
            <person name="Sgro J."/>
            <person name="Delgado B."/>
            <person name="Mead K."/>
            <person name="Chinwalla A."/>
            <person name="Leonard S."/>
            <person name="Crouse K."/>
            <person name="Collura K."/>
            <person name="Kudrna D."/>
            <person name="Currie J."/>
            <person name="He R."/>
            <person name="Angelova A."/>
            <person name="Rajasekar S."/>
            <person name="Mueller T."/>
            <person name="Lomeli R."/>
            <person name="Scara G."/>
            <person name="Ko A."/>
            <person name="Delaney K."/>
            <person name="Wissotski M."/>
            <person name="Lopez G."/>
            <person name="Campos D."/>
            <person name="Braidotti M."/>
            <person name="Ashley E."/>
            <person name="Golser W."/>
            <person name="Kim H."/>
            <person name="Lee S."/>
            <person name="Lin J."/>
            <person name="Dujmic Z."/>
            <person name="Kim W."/>
            <person name="Talag J."/>
            <person name="Zuccolo A."/>
            <person name="Fan C."/>
            <person name="Sebastian A."/>
            <person name="Kramer M."/>
            <person name="Spiegel L."/>
            <person name="Nascimento L."/>
            <person name="Zutavern T."/>
            <person name="Miller B."/>
            <person name="Ambroise C."/>
            <person name="Muller S."/>
            <person name="Spooner W."/>
            <person name="Narechania A."/>
            <person name="Ren L."/>
            <person name="Wei S."/>
            <person name="Kumari S."/>
            <person name="Faga B."/>
            <person name="Levy M.J."/>
            <person name="McMahan L."/>
            <person name="Van Buren P."/>
            <person name="Vaughn M.W."/>
            <person name="Ying K."/>
            <person name="Yeh C.-T."/>
            <person name="Emrich S.J."/>
            <person name="Jia Y."/>
            <person name="Kalyanaraman A."/>
            <person name="Hsia A.-P."/>
            <person name="Barbazuk W.B."/>
            <person name="Baucom R.S."/>
            <person name="Brutnell T.P."/>
            <person name="Carpita N.C."/>
            <person name="Chaparro C."/>
            <person name="Chia J.-M."/>
            <person name="Deragon J.-M."/>
            <person name="Estill J.C."/>
            <person name="Fu Y."/>
            <person name="Jeddeloh J.A."/>
            <person name="Han Y."/>
            <person name="Lee H."/>
            <person name="Li P."/>
            <person name="Lisch D.R."/>
            <person name="Liu S."/>
            <person name="Liu Z."/>
            <person name="Nagel D.H."/>
            <person name="McCann M.C."/>
            <person name="SanMiguel P."/>
            <person name="Myers A.M."/>
            <person name="Nettleton D."/>
            <person name="Nguyen J."/>
            <person name="Penning B.W."/>
            <person name="Ponnala L."/>
            <person name="Schneider K.L."/>
            <person name="Schwartz D.C."/>
            <person name="Sharma A."/>
            <person name="Soderlund C."/>
            <person name="Springer N.M."/>
            <person name="Sun Q."/>
            <person name="Wang H."/>
            <person name="Waterman M."/>
            <person name="Westerman R."/>
            <person name="Wolfgruber T.K."/>
            <person name="Yang L."/>
            <person name="Yu Y."/>
            <person name="Zhang L."/>
            <person name="Zhou S."/>
            <person name="Zhu Q."/>
            <person name="Bennetzen J.L."/>
            <person name="Dawe R.K."/>
            <person name="Jiang J."/>
            <person name="Jiang N."/>
            <person name="Presting G.G."/>
            <person name="Wessler S.R."/>
            <person name="Aluru S."/>
            <person name="Martienssen R.A."/>
            <person name="Clifton S.W."/>
            <person name="McCombie W.R."/>
            <person name="Wing R.A."/>
            <person name="Wilson R.K."/>
        </authorList>
    </citation>
    <scope>NUCLEOTIDE SEQUENCE [LARGE SCALE GENOMIC DNA]</scope>
    <source>
        <strain evidence="3">cv. B73</strain>
    </source>
</reference>
<reference evidence="2" key="3">
    <citation type="submission" date="2021-05" db="UniProtKB">
        <authorList>
            <consortium name="EnsemblPlants"/>
        </authorList>
    </citation>
    <scope>IDENTIFICATION</scope>
    <source>
        <strain evidence="2">cv. B73</strain>
    </source>
</reference>
<evidence type="ECO:0000313" key="3">
    <source>
        <dbReference type="Proteomes" id="UP000007305"/>
    </source>
</evidence>
<reference evidence="2" key="2">
    <citation type="submission" date="2019-07" db="EMBL/GenBank/DDBJ databases">
        <authorList>
            <person name="Seetharam A."/>
            <person name="Woodhouse M."/>
            <person name="Cannon E."/>
        </authorList>
    </citation>
    <scope>NUCLEOTIDE SEQUENCE [LARGE SCALE GENOMIC DNA]</scope>
    <source>
        <strain evidence="2">cv. B73</strain>
    </source>
</reference>
<evidence type="ECO:0000256" key="1">
    <source>
        <dbReference type="SAM" id="MobiDB-lite"/>
    </source>
</evidence>
<feature type="compositionally biased region" description="Low complexity" evidence="1">
    <location>
        <begin position="14"/>
        <end position="25"/>
    </location>
</feature>
<name>A0A804QKC8_MAIZE</name>
<evidence type="ECO:0000313" key="2">
    <source>
        <dbReference type="EnsemblPlants" id="Zm00001eb336050_P001"/>
    </source>
</evidence>
<organism evidence="2 3">
    <name type="scientific">Zea mays</name>
    <name type="common">Maize</name>
    <dbReference type="NCBI Taxonomy" id="4577"/>
    <lineage>
        <taxon>Eukaryota</taxon>
        <taxon>Viridiplantae</taxon>
        <taxon>Streptophyta</taxon>
        <taxon>Embryophyta</taxon>
        <taxon>Tracheophyta</taxon>
        <taxon>Spermatophyta</taxon>
        <taxon>Magnoliopsida</taxon>
        <taxon>Liliopsida</taxon>
        <taxon>Poales</taxon>
        <taxon>Poaceae</taxon>
        <taxon>PACMAD clade</taxon>
        <taxon>Panicoideae</taxon>
        <taxon>Andropogonodae</taxon>
        <taxon>Andropogoneae</taxon>
        <taxon>Tripsacinae</taxon>
        <taxon>Zea</taxon>
    </lineage>
</organism>
<dbReference type="Proteomes" id="UP000007305">
    <property type="component" value="Chromosome 8"/>
</dbReference>
<feature type="compositionally biased region" description="Polar residues" evidence="1">
    <location>
        <begin position="36"/>
        <end position="45"/>
    </location>
</feature>
<feature type="region of interest" description="Disordered" evidence="1">
    <location>
        <begin position="14"/>
        <end position="46"/>
    </location>
</feature>
<sequence>MLCWCYIRYYGESSDAGAASSSSDAQQFGPGLQHRSPGSSPSVTTACGRAAGRTLALSTARGTAAAPALISAPEMKDDKLAFRAMRCDAIEEIALN</sequence>
<dbReference type="AlphaFoldDB" id="A0A804QKC8"/>
<dbReference type="InParanoid" id="A0A804QKC8"/>
<protein>
    <submittedName>
        <fullName evidence="2">Uncharacterized protein</fullName>
    </submittedName>
</protein>
<dbReference type="Gramene" id="Zm00001eb336050_T001">
    <property type="protein sequence ID" value="Zm00001eb336050_P001"/>
    <property type="gene ID" value="Zm00001eb336050"/>
</dbReference>
<dbReference type="EnsemblPlants" id="Zm00001eb336050_T001">
    <property type="protein sequence ID" value="Zm00001eb336050_P001"/>
    <property type="gene ID" value="Zm00001eb336050"/>
</dbReference>
<proteinExistence type="predicted"/>
<accession>A0A804QKC8</accession>